<dbReference type="FunCoup" id="D1C8A9">
    <property type="interactions" value="4"/>
</dbReference>
<dbReference type="GO" id="GO:0002161">
    <property type="term" value="F:aminoacyl-tRNA deacylase activity"/>
    <property type="evidence" value="ECO:0007669"/>
    <property type="project" value="InterPro"/>
</dbReference>
<dbReference type="PANTHER" id="PTHR30411:SF1">
    <property type="entry name" value="CYTOPLASMIC PROTEIN"/>
    <property type="match status" value="1"/>
</dbReference>
<dbReference type="CDD" id="cd04333">
    <property type="entry name" value="ProX_deacylase"/>
    <property type="match status" value="1"/>
</dbReference>
<dbReference type="Gene3D" id="3.90.960.10">
    <property type="entry name" value="YbaK/aminoacyl-tRNA synthetase-associated domain"/>
    <property type="match status" value="1"/>
</dbReference>
<dbReference type="InterPro" id="IPR007214">
    <property type="entry name" value="YbaK/aa-tRNA-synth-assoc-dom"/>
</dbReference>
<evidence type="ECO:0000313" key="3">
    <source>
        <dbReference type="Proteomes" id="UP000002027"/>
    </source>
</evidence>
<dbReference type="PANTHER" id="PTHR30411">
    <property type="entry name" value="CYTOPLASMIC PROTEIN"/>
    <property type="match status" value="1"/>
</dbReference>
<dbReference type="AlphaFoldDB" id="D1C8A9"/>
<reference evidence="3" key="1">
    <citation type="submission" date="2009-11" db="EMBL/GenBank/DDBJ databases">
        <title>The complete chromosome 2 of Sphaerobacter thermophilus DSM 20745.</title>
        <authorList>
            <person name="Lucas S."/>
            <person name="Copeland A."/>
            <person name="Lapidus A."/>
            <person name="Glavina del Rio T."/>
            <person name="Dalin E."/>
            <person name="Tice H."/>
            <person name="Bruce D."/>
            <person name="Goodwin L."/>
            <person name="Pitluck S."/>
            <person name="Kyrpides N."/>
            <person name="Mavromatis K."/>
            <person name="Ivanova N."/>
            <person name="Mikhailova N."/>
            <person name="LaButti K.M."/>
            <person name="Clum A."/>
            <person name="Sun H.I."/>
            <person name="Brettin T."/>
            <person name="Detter J.C."/>
            <person name="Han C."/>
            <person name="Larimer F."/>
            <person name="Land M."/>
            <person name="Hauser L."/>
            <person name="Markowitz V."/>
            <person name="Cheng J.F."/>
            <person name="Hugenholtz P."/>
            <person name="Woyke T."/>
            <person name="Wu D."/>
            <person name="Steenblock K."/>
            <person name="Schneider S."/>
            <person name="Pukall R."/>
            <person name="Goeker M."/>
            <person name="Klenk H.P."/>
            <person name="Eisen J.A."/>
        </authorList>
    </citation>
    <scope>NUCLEOTIDE SEQUENCE [LARGE SCALE GENOMIC DNA]</scope>
    <source>
        <strain evidence="3">ATCC 49802 / DSM 20745 / S 6022</strain>
    </source>
</reference>
<dbReference type="Proteomes" id="UP000002027">
    <property type="component" value="Chromosome 2"/>
</dbReference>
<keyword evidence="2" id="KW-0030">Aminoacyl-tRNA synthetase</keyword>
<dbReference type="RefSeq" id="WP_012873090.1">
    <property type="nucleotide sequence ID" value="NC_013524.1"/>
</dbReference>
<dbReference type="KEGG" id="sti:Sthe_2638"/>
<keyword evidence="3" id="KW-1185">Reference proteome</keyword>
<keyword evidence="2" id="KW-0436">Ligase</keyword>
<dbReference type="HOGENOM" id="CLU_094875_0_0_0"/>
<evidence type="ECO:0000259" key="1">
    <source>
        <dbReference type="Pfam" id="PF04073"/>
    </source>
</evidence>
<feature type="domain" description="YbaK/aminoacyl-tRNA synthetase-associated" evidence="1">
    <location>
        <begin position="27"/>
        <end position="144"/>
    </location>
</feature>
<gene>
    <name evidence="2" type="ordered locus">Sthe_2638</name>
</gene>
<sequence length="160" mass="16588">MKQPAVERVRAALAAVGVDAEVVEFAESTRTAAQAAAAIGTTVERIVKSLVFLAGDEAILVLVSGINRVDTRKLSEATGRPVKRADADQARAATGYVIGGTPPIGHPAPLPTYIDADLLAYDVVWAAAGTPNAVFSITPDELLRITGGQVLDLRVDNAAS</sequence>
<reference evidence="2 3" key="2">
    <citation type="journal article" date="2010" name="Stand. Genomic Sci.">
        <title>Complete genome sequence of Desulfohalobium retbaense type strain (HR(100)).</title>
        <authorList>
            <person name="Spring S."/>
            <person name="Nolan M."/>
            <person name="Lapidus A."/>
            <person name="Glavina Del Rio T."/>
            <person name="Copeland A."/>
            <person name="Tice H."/>
            <person name="Cheng J.F."/>
            <person name="Lucas S."/>
            <person name="Land M."/>
            <person name="Chen F."/>
            <person name="Bruce D."/>
            <person name="Goodwin L."/>
            <person name="Pitluck S."/>
            <person name="Ivanova N."/>
            <person name="Mavromatis K."/>
            <person name="Mikhailova N."/>
            <person name="Pati A."/>
            <person name="Chen A."/>
            <person name="Palaniappan K."/>
            <person name="Hauser L."/>
            <person name="Chang Y.J."/>
            <person name="Jeffries C.D."/>
            <person name="Munk C."/>
            <person name="Kiss H."/>
            <person name="Chain P."/>
            <person name="Han C."/>
            <person name="Brettin T."/>
            <person name="Detter J.C."/>
            <person name="Schuler E."/>
            <person name="Goker M."/>
            <person name="Rohde M."/>
            <person name="Bristow J."/>
            <person name="Eisen J.A."/>
            <person name="Markowitz V."/>
            <person name="Hugenholtz P."/>
            <person name="Kyrpides N.C."/>
            <person name="Klenk H.P."/>
        </authorList>
    </citation>
    <scope>NUCLEOTIDE SEQUENCE [LARGE SCALE GENOMIC DNA]</scope>
    <source>
        <strain evidence="3">ATCC 49802 / DSM 20745 / S 6022</strain>
    </source>
</reference>
<dbReference type="InParanoid" id="D1C8A9"/>
<dbReference type="GO" id="GO:0004812">
    <property type="term" value="F:aminoacyl-tRNA ligase activity"/>
    <property type="evidence" value="ECO:0007669"/>
    <property type="project" value="UniProtKB-KW"/>
</dbReference>
<dbReference type="OrthoDB" id="9798760at2"/>
<dbReference type="EMBL" id="CP001824">
    <property type="protein sequence ID" value="ACZ40052.1"/>
    <property type="molecule type" value="Genomic_DNA"/>
</dbReference>
<name>D1C8A9_SPHTD</name>
<dbReference type="SUPFAM" id="SSF55826">
    <property type="entry name" value="YbaK/ProRS associated domain"/>
    <property type="match status" value="1"/>
</dbReference>
<protein>
    <submittedName>
        <fullName evidence="2">YbaK/prolyl-tRNA synthetase associated region</fullName>
    </submittedName>
</protein>
<organism evidence="2 3">
    <name type="scientific">Sphaerobacter thermophilus (strain ATCC 49802 / DSM 20745 / KCCM 41009 / NCIMB 13125 / S 6022)</name>
    <dbReference type="NCBI Taxonomy" id="479434"/>
    <lineage>
        <taxon>Bacteria</taxon>
        <taxon>Pseudomonadati</taxon>
        <taxon>Thermomicrobiota</taxon>
        <taxon>Thermomicrobia</taxon>
        <taxon>Sphaerobacterales</taxon>
        <taxon>Sphaerobacterineae</taxon>
        <taxon>Sphaerobacteraceae</taxon>
        <taxon>Sphaerobacter</taxon>
    </lineage>
</organism>
<proteinExistence type="predicted"/>
<dbReference type="Pfam" id="PF04073">
    <property type="entry name" value="tRNA_edit"/>
    <property type="match status" value="1"/>
</dbReference>
<dbReference type="InterPro" id="IPR036754">
    <property type="entry name" value="YbaK/aa-tRNA-synt-asso_dom_sf"/>
</dbReference>
<evidence type="ECO:0000313" key="2">
    <source>
        <dbReference type="EMBL" id="ACZ40052.1"/>
    </source>
</evidence>
<dbReference type="eggNOG" id="COG2606">
    <property type="taxonomic scope" value="Bacteria"/>
</dbReference>
<dbReference type="STRING" id="479434.Sthe_2638"/>
<accession>D1C8A9</accession>